<evidence type="ECO:0000313" key="13">
    <source>
        <dbReference type="Proteomes" id="UP000886824"/>
    </source>
</evidence>
<evidence type="ECO:0000259" key="10">
    <source>
        <dbReference type="PROSITE" id="PS50110"/>
    </source>
</evidence>
<evidence type="ECO:0000313" key="12">
    <source>
        <dbReference type="EMBL" id="HIY73875.1"/>
    </source>
</evidence>
<dbReference type="InterPro" id="IPR039420">
    <property type="entry name" value="WalR-like"/>
</dbReference>
<organism evidence="12 13">
    <name type="scientific">Candidatus Intestinimonas merdavium</name>
    <dbReference type="NCBI Taxonomy" id="2838622"/>
    <lineage>
        <taxon>Bacteria</taxon>
        <taxon>Bacillati</taxon>
        <taxon>Bacillota</taxon>
        <taxon>Clostridia</taxon>
        <taxon>Eubacteriales</taxon>
        <taxon>Intestinimonas</taxon>
    </lineage>
</organism>
<dbReference type="Gene3D" id="3.40.50.2300">
    <property type="match status" value="1"/>
</dbReference>
<evidence type="ECO:0000256" key="7">
    <source>
        <dbReference type="ARBA" id="ARBA00024867"/>
    </source>
</evidence>
<evidence type="ECO:0000259" key="11">
    <source>
        <dbReference type="PROSITE" id="PS51755"/>
    </source>
</evidence>
<keyword evidence="4" id="KW-0805">Transcription regulation</keyword>
<dbReference type="AlphaFoldDB" id="A0A9D2CF49"/>
<dbReference type="EMBL" id="DXCX01000082">
    <property type="protein sequence ID" value="HIY73875.1"/>
    <property type="molecule type" value="Genomic_DNA"/>
</dbReference>
<dbReference type="SUPFAM" id="SSF46894">
    <property type="entry name" value="C-terminal effector domain of the bipartite response regulators"/>
    <property type="match status" value="1"/>
</dbReference>
<dbReference type="GO" id="GO:0000976">
    <property type="term" value="F:transcription cis-regulatory region binding"/>
    <property type="evidence" value="ECO:0007669"/>
    <property type="project" value="TreeGrafter"/>
</dbReference>
<dbReference type="Gene3D" id="1.10.10.10">
    <property type="entry name" value="Winged helix-like DNA-binding domain superfamily/Winged helix DNA-binding domain"/>
    <property type="match status" value="1"/>
</dbReference>
<evidence type="ECO:0000256" key="3">
    <source>
        <dbReference type="ARBA" id="ARBA00023012"/>
    </source>
</evidence>
<dbReference type="SMART" id="SM00862">
    <property type="entry name" value="Trans_reg_C"/>
    <property type="match status" value="1"/>
</dbReference>
<evidence type="ECO:0000256" key="8">
    <source>
        <dbReference type="PROSITE-ProRule" id="PRU00169"/>
    </source>
</evidence>
<feature type="domain" description="OmpR/PhoB-type" evidence="11">
    <location>
        <begin position="128"/>
        <end position="227"/>
    </location>
</feature>
<dbReference type="GO" id="GO:0006355">
    <property type="term" value="P:regulation of DNA-templated transcription"/>
    <property type="evidence" value="ECO:0007669"/>
    <property type="project" value="InterPro"/>
</dbReference>
<accession>A0A9D2CF49</accession>
<feature type="modified residue" description="4-aspartylphosphate" evidence="8">
    <location>
        <position position="52"/>
    </location>
</feature>
<feature type="DNA-binding region" description="OmpR/PhoB-type" evidence="9">
    <location>
        <begin position="128"/>
        <end position="227"/>
    </location>
</feature>
<dbReference type="SMART" id="SM00448">
    <property type="entry name" value="REC"/>
    <property type="match status" value="1"/>
</dbReference>
<reference evidence="12" key="1">
    <citation type="journal article" date="2021" name="PeerJ">
        <title>Extensive microbial diversity within the chicken gut microbiome revealed by metagenomics and culture.</title>
        <authorList>
            <person name="Gilroy R."/>
            <person name="Ravi A."/>
            <person name="Getino M."/>
            <person name="Pursley I."/>
            <person name="Horton D.L."/>
            <person name="Alikhan N.F."/>
            <person name="Baker D."/>
            <person name="Gharbi K."/>
            <person name="Hall N."/>
            <person name="Watson M."/>
            <person name="Adriaenssens E.M."/>
            <person name="Foster-Nyarko E."/>
            <person name="Jarju S."/>
            <person name="Secka A."/>
            <person name="Antonio M."/>
            <person name="Oren A."/>
            <person name="Chaudhuri R.R."/>
            <person name="La Ragione R."/>
            <person name="Hildebrand F."/>
            <person name="Pallen M.J."/>
        </authorList>
    </citation>
    <scope>NUCLEOTIDE SEQUENCE</scope>
    <source>
        <strain evidence="12">CHK33-7979</strain>
    </source>
</reference>
<dbReference type="PANTHER" id="PTHR48111:SF1">
    <property type="entry name" value="TWO-COMPONENT RESPONSE REGULATOR ORR33"/>
    <property type="match status" value="1"/>
</dbReference>
<keyword evidence="5 9" id="KW-0238">DNA-binding</keyword>
<evidence type="ECO:0000256" key="5">
    <source>
        <dbReference type="ARBA" id="ARBA00023125"/>
    </source>
</evidence>
<keyword evidence="3" id="KW-0902">Two-component regulatory system</keyword>
<dbReference type="PROSITE" id="PS50110">
    <property type="entry name" value="RESPONSE_REGULATORY"/>
    <property type="match status" value="1"/>
</dbReference>
<dbReference type="CDD" id="cd17574">
    <property type="entry name" value="REC_OmpR"/>
    <property type="match status" value="1"/>
</dbReference>
<name>A0A9D2CF49_9FIRM</name>
<dbReference type="InterPro" id="IPR011006">
    <property type="entry name" value="CheY-like_superfamily"/>
</dbReference>
<dbReference type="SUPFAM" id="SSF52172">
    <property type="entry name" value="CheY-like"/>
    <property type="match status" value="1"/>
</dbReference>
<dbReference type="Gene3D" id="6.10.250.690">
    <property type="match status" value="1"/>
</dbReference>
<dbReference type="Proteomes" id="UP000886824">
    <property type="component" value="Unassembled WGS sequence"/>
</dbReference>
<feature type="domain" description="Response regulatory" evidence="10">
    <location>
        <begin position="3"/>
        <end position="116"/>
    </location>
</feature>
<dbReference type="InterPro" id="IPR001867">
    <property type="entry name" value="OmpR/PhoB-type_DNA-bd"/>
</dbReference>
<evidence type="ECO:0000256" key="9">
    <source>
        <dbReference type="PROSITE-ProRule" id="PRU01091"/>
    </source>
</evidence>
<dbReference type="PANTHER" id="PTHR48111">
    <property type="entry name" value="REGULATOR OF RPOS"/>
    <property type="match status" value="1"/>
</dbReference>
<keyword evidence="2 8" id="KW-0597">Phosphoprotein</keyword>
<comment type="function">
    <text evidence="7">May play the central regulatory role in sporulation. It may be an element of the effector pathway responsible for the activation of sporulation genes in response to nutritional stress. Spo0A may act in concert with spo0H (a sigma factor) to control the expression of some genes that are critical to the sporulation process.</text>
</comment>
<evidence type="ECO:0000256" key="6">
    <source>
        <dbReference type="ARBA" id="ARBA00023163"/>
    </source>
</evidence>
<dbReference type="PROSITE" id="PS51755">
    <property type="entry name" value="OMPR_PHOB"/>
    <property type="match status" value="1"/>
</dbReference>
<dbReference type="Pfam" id="PF00486">
    <property type="entry name" value="Trans_reg_C"/>
    <property type="match status" value="1"/>
</dbReference>
<reference evidence="12" key="2">
    <citation type="submission" date="2021-04" db="EMBL/GenBank/DDBJ databases">
        <authorList>
            <person name="Gilroy R."/>
        </authorList>
    </citation>
    <scope>NUCLEOTIDE SEQUENCE</scope>
    <source>
        <strain evidence="12">CHK33-7979</strain>
    </source>
</reference>
<dbReference type="GO" id="GO:0000156">
    <property type="term" value="F:phosphorelay response regulator activity"/>
    <property type="evidence" value="ECO:0007669"/>
    <property type="project" value="TreeGrafter"/>
</dbReference>
<protein>
    <recommendedName>
        <fullName evidence="1">Stage 0 sporulation protein A homolog</fullName>
    </recommendedName>
</protein>
<dbReference type="GO" id="GO:0032993">
    <property type="term" value="C:protein-DNA complex"/>
    <property type="evidence" value="ECO:0007669"/>
    <property type="project" value="TreeGrafter"/>
</dbReference>
<dbReference type="FunFam" id="1.10.10.10:FF:000018">
    <property type="entry name" value="DNA-binding response regulator ResD"/>
    <property type="match status" value="1"/>
</dbReference>
<dbReference type="GO" id="GO:0005829">
    <property type="term" value="C:cytosol"/>
    <property type="evidence" value="ECO:0007669"/>
    <property type="project" value="TreeGrafter"/>
</dbReference>
<dbReference type="Pfam" id="PF00072">
    <property type="entry name" value="Response_reg"/>
    <property type="match status" value="1"/>
</dbReference>
<evidence type="ECO:0000256" key="4">
    <source>
        <dbReference type="ARBA" id="ARBA00023015"/>
    </source>
</evidence>
<dbReference type="InterPro" id="IPR016032">
    <property type="entry name" value="Sig_transdc_resp-reg_C-effctor"/>
</dbReference>
<sequence length="228" mass="25982">MAKILVVDDEKVLVKGIKFNLENEGYQVEVGYDGEQAVELARSGGFDLIILDLMMPKIDGLQACMRIREFSNVPIIMLTARSEDTDKIIGFECGADDYVTKPFNILELKARIRAMLRRSGTAGQKEKASRLSQGHIVLDTDERSALRDGTPVDLTAKEFDLMELLMRNPGRVYSRENLLNIVWGYEYAGEYRTVDVHIRRLREKLELDPANPEYILTKWGVGYYLKNS</sequence>
<gene>
    <name evidence="12" type="ORF">H9826_07875</name>
</gene>
<comment type="caution">
    <text evidence="12">The sequence shown here is derived from an EMBL/GenBank/DDBJ whole genome shotgun (WGS) entry which is preliminary data.</text>
</comment>
<proteinExistence type="predicted"/>
<keyword evidence="6" id="KW-0804">Transcription</keyword>
<dbReference type="InterPro" id="IPR036388">
    <property type="entry name" value="WH-like_DNA-bd_sf"/>
</dbReference>
<dbReference type="FunFam" id="3.40.50.2300:FF:000001">
    <property type="entry name" value="DNA-binding response regulator PhoB"/>
    <property type="match status" value="1"/>
</dbReference>
<dbReference type="InterPro" id="IPR001789">
    <property type="entry name" value="Sig_transdc_resp-reg_receiver"/>
</dbReference>
<dbReference type="CDD" id="cd00383">
    <property type="entry name" value="trans_reg_C"/>
    <property type="match status" value="1"/>
</dbReference>
<evidence type="ECO:0000256" key="1">
    <source>
        <dbReference type="ARBA" id="ARBA00018672"/>
    </source>
</evidence>
<evidence type="ECO:0000256" key="2">
    <source>
        <dbReference type="ARBA" id="ARBA00022553"/>
    </source>
</evidence>